<reference evidence="2" key="1">
    <citation type="submission" date="2024-04" db="EMBL/GenBank/DDBJ databases">
        <authorList>
            <person name="Shaw F."/>
            <person name="Minotto A."/>
        </authorList>
    </citation>
    <scope>NUCLEOTIDE SEQUENCE [LARGE SCALE GENOMIC DNA]</scope>
</reference>
<gene>
    <name evidence="1" type="ORF">GFSPODELE1_LOCUS2155</name>
</gene>
<proteinExistence type="predicted"/>
<protein>
    <submittedName>
        <fullName evidence="1">Uncharacterized protein</fullName>
    </submittedName>
</protein>
<name>A0ABP1CUQ6_9APHY</name>
<accession>A0ABP1CUQ6</accession>
<keyword evidence="2" id="KW-1185">Reference proteome</keyword>
<sequence>MARFEQMPFLNIKTMYLGRRSAVPLSKLKLNIPPCRRPATHCVESETRQSRRHYLDDSSALPISGRPYEYSFVILRSKGTWEPNEMVPVPNSQLWNSQYSIVRK</sequence>
<evidence type="ECO:0000313" key="1">
    <source>
        <dbReference type="EMBL" id="CAL1698437.1"/>
    </source>
</evidence>
<organism evidence="1 2">
    <name type="scientific">Somion occarium</name>
    <dbReference type="NCBI Taxonomy" id="3059160"/>
    <lineage>
        <taxon>Eukaryota</taxon>
        <taxon>Fungi</taxon>
        <taxon>Dikarya</taxon>
        <taxon>Basidiomycota</taxon>
        <taxon>Agaricomycotina</taxon>
        <taxon>Agaricomycetes</taxon>
        <taxon>Polyporales</taxon>
        <taxon>Cerrenaceae</taxon>
        <taxon>Somion</taxon>
    </lineage>
</organism>
<dbReference type="Proteomes" id="UP001497453">
    <property type="component" value="Chromosome 10"/>
</dbReference>
<evidence type="ECO:0000313" key="2">
    <source>
        <dbReference type="Proteomes" id="UP001497453"/>
    </source>
</evidence>
<dbReference type="EMBL" id="OZ037953">
    <property type="protein sequence ID" value="CAL1698437.1"/>
    <property type="molecule type" value="Genomic_DNA"/>
</dbReference>